<dbReference type="Gene3D" id="3.40.630.30">
    <property type="match status" value="1"/>
</dbReference>
<dbReference type="EMBL" id="FSRU01000002">
    <property type="protein sequence ID" value="SIO57576.1"/>
    <property type="molecule type" value="Genomic_DNA"/>
</dbReference>
<evidence type="ECO:0000313" key="3">
    <source>
        <dbReference type="Proteomes" id="UP000185151"/>
    </source>
</evidence>
<dbReference type="InterPro" id="IPR000182">
    <property type="entry name" value="GNAT_dom"/>
</dbReference>
<name>A0A1N6KMJ2_9BURK</name>
<dbReference type="PROSITE" id="PS51186">
    <property type="entry name" value="GNAT"/>
    <property type="match status" value="1"/>
</dbReference>
<dbReference type="Proteomes" id="UP000185151">
    <property type="component" value="Unassembled WGS sequence"/>
</dbReference>
<feature type="domain" description="N-acetyltransferase" evidence="1">
    <location>
        <begin position="21"/>
        <end position="167"/>
    </location>
</feature>
<protein>
    <submittedName>
        <fullName evidence="2">Predicted N-acyltransferase, GNAT family</fullName>
    </submittedName>
</protein>
<keyword evidence="2" id="KW-0012">Acyltransferase</keyword>
<proteinExistence type="predicted"/>
<evidence type="ECO:0000313" key="2">
    <source>
        <dbReference type="EMBL" id="SIO57576.1"/>
    </source>
</evidence>
<sequence>MATGLSRQTNRWGNLMNWKTLEFEQFTARELYLVMRARSAVFVVEQSHVCLDADGHDEQALHVFAVEDMSRPMPVMAYARIQPGDAEDPEVVIDKVLTSPARRGDGTAEMLIERVLQAIAERWAARVVRVTAPVSLRGFYEQFGFRKTEGPFLEHGVPFIGLTCQLRGARTALGSWRRERTAAPVASTFELL</sequence>
<dbReference type="InterPro" id="IPR016181">
    <property type="entry name" value="Acyl_CoA_acyltransferase"/>
</dbReference>
<dbReference type="CDD" id="cd04301">
    <property type="entry name" value="NAT_SF"/>
    <property type="match status" value="1"/>
</dbReference>
<keyword evidence="3" id="KW-1185">Reference proteome</keyword>
<dbReference type="AlphaFoldDB" id="A0A1N6KMJ2"/>
<dbReference type="Pfam" id="PF13673">
    <property type="entry name" value="Acetyltransf_10"/>
    <property type="match status" value="1"/>
</dbReference>
<reference evidence="2 3" key="1">
    <citation type="submission" date="2016-11" db="EMBL/GenBank/DDBJ databases">
        <authorList>
            <person name="Jaros S."/>
            <person name="Januszkiewicz K."/>
            <person name="Wedrychowicz H."/>
        </authorList>
    </citation>
    <scope>NUCLEOTIDE SEQUENCE [LARGE SCALE GENOMIC DNA]</scope>
    <source>
        <strain evidence="2 3">GAS95</strain>
    </source>
</reference>
<accession>A0A1N6KMJ2</accession>
<dbReference type="GO" id="GO:0016747">
    <property type="term" value="F:acyltransferase activity, transferring groups other than amino-acyl groups"/>
    <property type="evidence" value="ECO:0007669"/>
    <property type="project" value="InterPro"/>
</dbReference>
<keyword evidence="2" id="KW-0808">Transferase</keyword>
<evidence type="ECO:0000259" key="1">
    <source>
        <dbReference type="PROSITE" id="PS51186"/>
    </source>
</evidence>
<organism evidence="2 3">
    <name type="scientific">Paraburkholderia phenazinium</name>
    <dbReference type="NCBI Taxonomy" id="60549"/>
    <lineage>
        <taxon>Bacteria</taxon>
        <taxon>Pseudomonadati</taxon>
        <taxon>Pseudomonadota</taxon>
        <taxon>Betaproteobacteria</taxon>
        <taxon>Burkholderiales</taxon>
        <taxon>Burkholderiaceae</taxon>
        <taxon>Paraburkholderia</taxon>
    </lineage>
</organism>
<gene>
    <name evidence="2" type="ORF">SAMN05444165_3900</name>
</gene>
<dbReference type="SUPFAM" id="SSF55729">
    <property type="entry name" value="Acyl-CoA N-acyltransferases (Nat)"/>
    <property type="match status" value="1"/>
</dbReference>